<feature type="region of interest" description="Disordered" evidence="1">
    <location>
        <begin position="1"/>
        <end position="30"/>
    </location>
</feature>
<dbReference type="AlphaFoldDB" id="A0A1J7BDI8"/>
<evidence type="ECO:0000256" key="1">
    <source>
        <dbReference type="SAM" id="MobiDB-lite"/>
    </source>
</evidence>
<feature type="compositionally biased region" description="Basic and acidic residues" evidence="1">
    <location>
        <begin position="19"/>
        <end position="30"/>
    </location>
</feature>
<evidence type="ECO:0000313" key="3">
    <source>
        <dbReference type="Proteomes" id="UP000243342"/>
    </source>
</evidence>
<comment type="caution">
    <text evidence="2">The sequence shown here is derived from an EMBL/GenBank/DDBJ whole genome shotgun (WGS) entry which is preliminary data.</text>
</comment>
<gene>
    <name evidence="2" type="ORF">BIV57_15195</name>
</gene>
<dbReference type="RefSeq" id="WP_071657401.1">
    <property type="nucleotide sequence ID" value="NZ_MLCF01000082.1"/>
</dbReference>
<keyword evidence="3" id="KW-1185">Reference proteome</keyword>
<protein>
    <submittedName>
        <fullName evidence="2">Uncharacterized protein</fullName>
    </submittedName>
</protein>
<proteinExistence type="predicted"/>
<accession>A0A1J7BDI8</accession>
<dbReference type="Proteomes" id="UP000243342">
    <property type="component" value="Unassembled WGS sequence"/>
</dbReference>
<reference evidence="2 3" key="1">
    <citation type="submission" date="2016-10" db="EMBL/GenBank/DDBJ databases">
        <title>Genome sequence of Streptomyces gilvigriseus MUSC 26.</title>
        <authorList>
            <person name="Lee L.-H."/>
            <person name="Ser H.-L."/>
        </authorList>
    </citation>
    <scope>NUCLEOTIDE SEQUENCE [LARGE SCALE GENOMIC DNA]</scope>
    <source>
        <strain evidence="2 3">MUSC 26</strain>
    </source>
</reference>
<evidence type="ECO:0000313" key="2">
    <source>
        <dbReference type="EMBL" id="OIV36645.1"/>
    </source>
</evidence>
<name>A0A1J7BDI8_9ACTN</name>
<dbReference type="EMBL" id="MLCF01000082">
    <property type="protein sequence ID" value="OIV36645.1"/>
    <property type="molecule type" value="Genomic_DNA"/>
</dbReference>
<organism evidence="2 3">
    <name type="scientific">Mangrovactinospora gilvigrisea</name>
    <dbReference type="NCBI Taxonomy" id="1428644"/>
    <lineage>
        <taxon>Bacteria</taxon>
        <taxon>Bacillati</taxon>
        <taxon>Actinomycetota</taxon>
        <taxon>Actinomycetes</taxon>
        <taxon>Kitasatosporales</taxon>
        <taxon>Streptomycetaceae</taxon>
        <taxon>Mangrovactinospora</taxon>
    </lineage>
</organism>
<sequence length="228" mass="24762">MRRTTGGGSTAGSRRRHPRPTDPELATRQDVNDAIETMSERFALGTAFGEARSASEERQVVVAGVVDAALEVYDLTGMEVDPRDILAASFTAAGNVPGQGRRKAALAEVTGWLSVLGKPRLEGAETRSLEQLAARRRRVRCYGIFVEPVAVDFWARWREALSAEADGLAAAWPSGEVPEWEPDTGLGYTLARQDVDLARLSAEMGDQWEFRKGAGPRPLPIDADDQAL</sequence>
<feature type="compositionally biased region" description="Gly residues" evidence="1">
    <location>
        <begin position="1"/>
        <end position="10"/>
    </location>
</feature>